<dbReference type="InterPro" id="IPR036259">
    <property type="entry name" value="MFS_trans_sf"/>
</dbReference>
<dbReference type="SUPFAM" id="SSF103473">
    <property type="entry name" value="MFS general substrate transporter"/>
    <property type="match status" value="1"/>
</dbReference>
<evidence type="ECO:0000256" key="5">
    <source>
        <dbReference type="ARBA" id="ARBA00022989"/>
    </source>
</evidence>
<feature type="transmembrane region" description="Helical" evidence="7">
    <location>
        <begin position="169"/>
        <end position="191"/>
    </location>
</feature>
<dbReference type="InterPro" id="IPR011701">
    <property type="entry name" value="MFS"/>
</dbReference>
<keyword evidence="10" id="KW-1185">Reference proteome</keyword>
<dbReference type="PROSITE" id="PS50850">
    <property type="entry name" value="MFS"/>
    <property type="match status" value="1"/>
</dbReference>
<evidence type="ECO:0000313" key="9">
    <source>
        <dbReference type="EMBL" id="PSJ47398.1"/>
    </source>
</evidence>
<feature type="transmembrane region" description="Helical" evidence="7">
    <location>
        <begin position="311"/>
        <end position="332"/>
    </location>
</feature>
<accession>A0A2P7RAX8</accession>
<evidence type="ECO:0000256" key="2">
    <source>
        <dbReference type="ARBA" id="ARBA00022448"/>
    </source>
</evidence>
<dbReference type="GO" id="GO:0005886">
    <property type="term" value="C:plasma membrane"/>
    <property type="evidence" value="ECO:0007669"/>
    <property type="project" value="UniProtKB-SubCell"/>
</dbReference>
<gene>
    <name evidence="9" type="ORF">C7H85_00735</name>
</gene>
<evidence type="ECO:0000256" key="3">
    <source>
        <dbReference type="ARBA" id="ARBA00022475"/>
    </source>
</evidence>
<feature type="domain" description="Major facilitator superfamily (MFS) profile" evidence="8">
    <location>
        <begin position="1"/>
        <end position="398"/>
    </location>
</feature>
<feature type="transmembrane region" description="Helical" evidence="7">
    <location>
        <begin position="281"/>
        <end position="299"/>
    </location>
</feature>
<comment type="caution">
    <text evidence="9">The sequence shown here is derived from an EMBL/GenBank/DDBJ whole genome shotgun (WGS) entry which is preliminary data.</text>
</comment>
<keyword evidence="5 7" id="KW-1133">Transmembrane helix</keyword>
<dbReference type="InterPro" id="IPR050171">
    <property type="entry name" value="MFS_Transporters"/>
</dbReference>
<keyword evidence="3" id="KW-1003">Cell membrane</keyword>
<dbReference type="Proteomes" id="UP000240243">
    <property type="component" value="Unassembled WGS sequence"/>
</dbReference>
<feature type="transmembrane region" description="Helical" evidence="7">
    <location>
        <begin position="142"/>
        <end position="163"/>
    </location>
</feature>
<evidence type="ECO:0000313" key="10">
    <source>
        <dbReference type="Proteomes" id="UP000240243"/>
    </source>
</evidence>
<dbReference type="AlphaFoldDB" id="A0A2P7RAX8"/>
<proteinExistence type="predicted"/>
<feature type="transmembrane region" description="Helical" evidence="7">
    <location>
        <begin position="12"/>
        <end position="32"/>
    </location>
</feature>
<dbReference type="Gene3D" id="1.20.1250.20">
    <property type="entry name" value="MFS general substrate transporter like domains"/>
    <property type="match status" value="1"/>
</dbReference>
<dbReference type="OrthoDB" id="3285778at2"/>
<feature type="transmembrane region" description="Helical" evidence="7">
    <location>
        <begin position="212"/>
        <end position="231"/>
    </location>
</feature>
<feature type="transmembrane region" description="Helical" evidence="7">
    <location>
        <begin position="377"/>
        <end position="394"/>
    </location>
</feature>
<dbReference type="RefSeq" id="WP_106727813.1">
    <property type="nucleotide sequence ID" value="NZ_PXYG01000001.1"/>
</dbReference>
<sequence length="417" mass="44503">MTTTHYRQSWRMLSPAARLLVCNGLFFNLAFYMTLPYLALHLGGTLGLTGWASGLVMGMRVFSQQGLFLLGGALGDRLGYRPAIVLGCLVRSLGFALLGWAGDLPLLLLAAFLTGFAGALFTPCAQAYLASECLDGRQRQQAFALHNLASQLGLLLGPLAGMLLTDIDFVVTGLVSGGIFLLLTALQWHLLPPSPRHVRERPPAWSEQWRDLIGNGPFLRFTLLAAAYQLLFHQLYLAVPAYINSQQQATGLLSGVFTLTAIIGVVLQLPASQLVQRRLGVARGMGLGLGLMGMSYLALPWLQPWPVAASLTQAACLSLGSILCFPLFAAHLPHYAGDRALGGYYGFYASLGGCVALLGNVLIGALLGEAAATPPAAIWYGLALCGLAAGWALYRQLRREELANAAAAPLATPRRSL</sequence>
<keyword evidence="6 7" id="KW-0472">Membrane</keyword>
<feature type="transmembrane region" description="Helical" evidence="7">
    <location>
        <begin position="83"/>
        <end position="101"/>
    </location>
</feature>
<keyword evidence="4 7" id="KW-0812">Transmembrane</keyword>
<keyword evidence="2" id="KW-0813">Transport</keyword>
<feature type="transmembrane region" description="Helical" evidence="7">
    <location>
        <begin position="107"/>
        <end position="130"/>
    </location>
</feature>
<feature type="transmembrane region" description="Helical" evidence="7">
    <location>
        <begin position="344"/>
        <end position="365"/>
    </location>
</feature>
<dbReference type="GO" id="GO:0022857">
    <property type="term" value="F:transmembrane transporter activity"/>
    <property type="evidence" value="ECO:0007669"/>
    <property type="project" value="InterPro"/>
</dbReference>
<reference evidence="9 10" key="1">
    <citation type="submission" date="2018-03" db="EMBL/GenBank/DDBJ databases">
        <title>The draft genome of Zobellella sp. 59N8.</title>
        <authorList>
            <person name="Liu L."/>
            <person name="Li L."/>
            <person name="Zhang X."/>
            <person name="Liang L."/>
            <person name="Wang T."/>
        </authorList>
    </citation>
    <scope>NUCLEOTIDE SEQUENCE [LARGE SCALE GENOMIC DNA]</scope>
    <source>
        <strain evidence="9 10">59N8</strain>
    </source>
</reference>
<dbReference type="PANTHER" id="PTHR23517">
    <property type="entry name" value="RESISTANCE PROTEIN MDTM, PUTATIVE-RELATED-RELATED"/>
    <property type="match status" value="1"/>
</dbReference>
<name>A0A2P7RAX8_9GAMM</name>
<dbReference type="PANTHER" id="PTHR23517:SF2">
    <property type="entry name" value="MULTIDRUG RESISTANCE PROTEIN MDTH"/>
    <property type="match status" value="1"/>
</dbReference>
<dbReference type="Pfam" id="PF07690">
    <property type="entry name" value="MFS_1"/>
    <property type="match status" value="1"/>
</dbReference>
<evidence type="ECO:0000256" key="6">
    <source>
        <dbReference type="ARBA" id="ARBA00023136"/>
    </source>
</evidence>
<dbReference type="InterPro" id="IPR020846">
    <property type="entry name" value="MFS_dom"/>
</dbReference>
<evidence type="ECO:0000259" key="8">
    <source>
        <dbReference type="PROSITE" id="PS50850"/>
    </source>
</evidence>
<organism evidence="9 10">
    <name type="scientific">Zobellella endophytica</name>
    <dbReference type="NCBI Taxonomy" id="2116700"/>
    <lineage>
        <taxon>Bacteria</taxon>
        <taxon>Pseudomonadati</taxon>
        <taxon>Pseudomonadota</taxon>
        <taxon>Gammaproteobacteria</taxon>
        <taxon>Aeromonadales</taxon>
        <taxon>Aeromonadaceae</taxon>
        <taxon>Zobellella</taxon>
    </lineage>
</organism>
<feature type="transmembrane region" description="Helical" evidence="7">
    <location>
        <begin position="251"/>
        <end position="269"/>
    </location>
</feature>
<evidence type="ECO:0000256" key="4">
    <source>
        <dbReference type="ARBA" id="ARBA00022692"/>
    </source>
</evidence>
<comment type="subcellular location">
    <subcellularLocation>
        <location evidence="1">Cell membrane</location>
        <topology evidence="1">Multi-pass membrane protein</topology>
    </subcellularLocation>
</comment>
<evidence type="ECO:0000256" key="1">
    <source>
        <dbReference type="ARBA" id="ARBA00004651"/>
    </source>
</evidence>
<evidence type="ECO:0000256" key="7">
    <source>
        <dbReference type="SAM" id="Phobius"/>
    </source>
</evidence>
<dbReference type="EMBL" id="PXYG01000001">
    <property type="protein sequence ID" value="PSJ47398.1"/>
    <property type="molecule type" value="Genomic_DNA"/>
</dbReference>
<protein>
    <submittedName>
        <fullName evidence="9">MFS transporter</fullName>
    </submittedName>
</protein>